<protein>
    <submittedName>
        <fullName evidence="3">Uncharacterized protein</fullName>
    </submittedName>
</protein>
<sequence length="744" mass="83980">MESQSETTQRVSALKLPVLKTGDYDLWSMRMEQYLTHTDYALWEVIVNGDTLAIALASTEGPIPPKTTEPKLARKNELKVKSTLLLAIPDEQLLKFHGIKDAKTLWEAIKTMFGGNKESKKMQKTILKQQYENFNASRSEGLDKTYDIQSNSQQLDNEDQKQIDTDDLEWQESHFAREWKVPRNQWNRNGDVSRRIVLVETPANALVVQDGIGGYDWSFQAEEGPTDFALMAHLSSGSSSSSSLDSEVSTCSKACLKSYESLKEHFDKQKEQLKKSNLEIIGYQLGLESLEARIVVHQKNEAVYEEDIAFLKYDVKVRDNSITELKNQLAEALREKDDLKLKLEKFETSSKNLTDLLNSQISVNNKTGIGFDSQMTENELHDIHKNNSEVFESASDSSVNEIEEENNQVNDRFKKVEGYHAVPPPYTGNYMPSRPDLSFAGLDDSVYKTNVSETITSVPRNESTASKSSKDNLEQPKDVRPSAPIVEEWESDSDDDCVTRPSIEQNKPSYAKINFVKSNENTRKSVIEQNTYRQAENLRKSQSPRVDKRNWNGLMTQKLGDSFEFNKKACFVCGSLNHLIKDCNFYENKMVGKSMLNNMGRVTGQREVRPVWNNAQRVNHQNKLSRPHPKRNFVPTAVLTKSGNVPVNAAKQSSLRATVSNSTARYVNTAATRPTVNDAKPRSNVIHKSHSSVKRTIYQRTVPKNSDFKEKVKTAKVNNVTTTGTKAVVSAVQGHEENAIKSSA</sequence>
<accession>A0ABQ5F2G6</accession>
<evidence type="ECO:0000256" key="1">
    <source>
        <dbReference type="SAM" id="Coils"/>
    </source>
</evidence>
<evidence type="ECO:0000256" key="2">
    <source>
        <dbReference type="SAM" id="MobiDB-lite"/>
    </source>
</evidence>
<feature type="compositionally biased region" description="Polar residues" evidence="2">
    <location>
        <begin position="455"/>
        <end position="467"/>
    </location>
</feature>
<reference evidence="3" key="1">
    <citation type="journal article" date="2022" name="Int. J. Mol. Sci.">
        <title>Draft Genome of Tanacetum Coccineum: Genomic Comparison of Closely Related Tanacetum-Family Plants.</title>
        <authorList>
            <person name="Yamashiro T."/>
            <person name="Shiraishi A."/>
            <person name="Nakayama K."/>
            <person name="Satake H."/>
        </authorList>
    </citation>
    <scope>NUCLEOTIDE SEQUENCE</scope>
</reference>
<feature type="region of interest" description="Disordered" evidence="2">
    <location>
        <begin position="455"/>
        <end position="503"/>
    </location>
</feature>
<evidence type="ECO:0000313" key="4">
    <source>
        <dbReference type="Proteomes" id="UP001151760"/>
    </source>
</evidence>
<comment type="caution">
    <text evidence="3">The sequence shown here is derived from an EMBL/GenBank/DDBJ whole genome shotgun (WGS) entry which is preliminary data.</text>
</comment>
<reference evidence="3" key="2">
    <citation type="submission" date="2022-01" db="EMBL/GenBank/DDBJ databases">
        <authorList>
            <person name="Yamashiro T."/>
            <person name="Shiraishi A."/>
            <person name="Satake H."/>
            <person name="Nakayama K."/>
        </authorList>
    </citation>
    <scope>NUCLEOTIDE SEQUENCE</scope>
</reference>
<name>A0ABQ5F2G6_9ASTR</name>
<evidence type="ECO:0000313" key="3">
    <source>
        <dbReference type="EMBL" id="GJT57521.1"/>
    </source>
</evidence>
<organism evidence="3 4">
    <name type="scientific">Tanacetum coccineum</name>
    <dbReference type="NCBI Taxonomy" id="301880"/>
    <lineage>
        <taxon>Eukaryota</taxon>
        <taxon>Viridiplantae</taxon>
        <taxon>Streptophyta</taxon>
        <taxon>Embryophyta</taxon>
        <taxon>Tracheophyta</taxon>
        <taxon>Spermatophyta</taxon>
        <taxon>Magnoliopsida</taxon>
        <taxon>eudicotyledons</taxon>
        <taxon>Gunneridae</taxon>
        <taxon>Pentapetalae</taxon>
        <taxon>asterids</taxon>
        <taxon>campanulids</taxon>
        <taxon>Asterales</taxon>
        <taxon>Asteraceae</taxon>
        <taxon>Asteroideae</taxon>
        <taxon>Anthemideae</taxon>
        <taxon>Anthemidinae</taxon>
        <taxon>Tanacetum</taxon>
    </lineage>
</organism>
<feature type="coiled-coil region" evidence="1">
    <location>
        <begin position="256"/>
        <end position="356"/>
    </location>
</feature>
<dbReference type="Proteomes" id="UP001151760">
    <property type="component" value="Unassembled WGS sequence"/>
</dbReference>
<dbReference type="EMBL" id="BQNB010016938">
    <property type="protein sequence ID" value="GJT57521.1"/>
    <property type="molecule type" value="Genomic_DNA"/>
</dbReference>
<keyword evidence="4" id="KW-1185">Reference proteome</keyword>
<proteinExistence type="predicted"/>
<feature type="compositionally biased region" description="Acidic residues" evidence="2">
    <location>
        <begin position="487"/>
        <end position="496"/>
    </location>
</feature>
<dbReference type="Pfam" id="PF14223">
    <property type="entry name" value="Retrotran_gag_2"/>
    <property type="match status" value="1"/>
</dbReference>
<feature type="compositionally biased region" description="Basic and acidic residues" evidence="2">
    <location>
        <begin position="468"/>
        <end position="480"/>
    </location>
</feature>
<keyword evidence="1" id="KW-0175">Coiled coil</keyword>
<gene>
    <name evidence="3" type="ORF">Tco_0992575</name>
</gene>